<evidence type="ECO:0000256" key="11">
    <source>
        <dbReference type="ARBA" id="ARBA00047552"/>
    </source>
</evidence>
<dbReference type="GO" id="GO:0006438">
    <property type="term" value="P:valyl-tRNA aminoacylation"/>
    <property type="evidence" value="ECO:0007669"/>
    <property type="project" value="InterPro"/>
</dbReference>
<dbReference type="eggNOG" id="KOG0432">
    <property type="taxonomic scope" value="Eukaryota"/>
</dbReference>
<evidence type="ECO:0000256" key="13">
    <source>
        <dbReference type="SAM" id="Coils"/>
    </source>
</evidence>
<dbReference type="VEuPathDB" id="PiroplasmaDB:TpMuguga_04g00740"/>
<dbReference type="Gene3D" id="2.170.220.10">
    <property type="match status" value="1"/>
</dbReference>
<dbReference type="CDD" id="cd07962">
    <property type="entry name" value="Anticodon_Ia_Val"/>
    <property type="match status" value="1"/>
</dbReference>
<dbReference type="Gene3D" id="3.90.740.10">
    <property type="entry name" value="Valyl/Leucyl/Isoleucyl-tRNA synthetase, editing domain"/>
    <property type="match status" value="1"/>
</dbReference>
<evidence type="ECO:0000256" key="7">
    <source>
        <dbReference type="ARBA" id="ARBA00022840"/>
    </source>
</evidence>
<evidence type="ECO:0000256" key="12">
    <source>
        <dbReference type="RuleBase" id="RU363035"/>
    </source>
</evidence>
<dbReference type="InParanoid" id="Q4N1J5"/>
<dbReference type="AlphaFoldDB" id="Q4N1J5"/>
<feature type="domain" description="Valyl-tRNA synthetase tRNA-binding arm" evidence="17">
    <location>
        <begin position="939"/>
        <end position="1002"/>
    </location>
</feature>
<accession>Q4N1J5</accession>
<evidence type="ECO:0000259" key="16">
    <source>
        <dbReference type="Pfam" id="PF08264"/>
    </source>
</evidence>
<evidence type="ECO:0000256" key="6">
    <source>
        <dbReference type="ARBA" id="ARBA00022741"/>
    </source>
</evidence>
<organism evidence="18 19">
    <name type="scientific">Theileria parva</name>
    <name type="common">East coast fever infection agent</name>
    <dbReference type="NCBI Taxonomy" id="5875"/>
    <lineage>
        <taxon>Eukaryota</taxon>
        <taxon>Sar</taxon>
        <taxon>Alveolata</taxon>
        <taxon>Apicomplexa</taxon>
        <taxon>Aconoidasida</taxon>
        <taxon>Piroplasmida</taxon>
        <taxon>Theileriidae</taxon>
        <taxon>Theileria</taxon>
    </lineage>
</organism>
<evidence type="ECO:0000256" key="5">
    <source>
        <dbReference type="ARBA" id="ARBA00022598"/>
    </source>
</evidence>
<evidence type="ECO:0000259" key="17">
    <source>
        <dbReference type="Pfam" id="PF10458"/>
    </source>
</evidence>
<dbReference type="EC" id="6.1.1.9" evidence="3"/>
<keyword evidence="7 12" id="KW-0067">ATP-binding</keyword>
<dbReference type="InterPro" id="IPR009008">
    <property type="entry name" value="Val/Leu/Ile-tRNA-synth_edit"/>
</dbReference>
<dbReference type="OMA" id="LDTWMDS"/>
<dbReference type="InterPro" id="IPR001412">
    <property type="entry name" value="aa-tRNA-synth_I_CS"/>
</dbReference>
<keyword evidence="5 12" id="KW-0436">Ligase</keyword>
<dbReference type="InterPro" id="IPR037118">
    <property type="entry name" value="Val-tRNA_synth_C_sf"/>
</dbReference>
<sequence>MSKCQSMSNFFIIKWIFLELLTEIESSYNPKSVEEGWYTLWESRKFFTPSSDPEALNTKNKWVSLLPPPNVTGSLHIGHALTVSIQDCLTRWHRMKGDVTLWLPGTDHAGIATQSVVERTLYKDENLKRHDLGRTKFVEKVFEWNDKYGSNIKNQLKRLGASLDWTREVFTMDQPRSTAVIEAFVRLYDSGHIYRNTRLVSWCPYLSTALSDIEVEPMEITSPTFITIPGYDSSVEVGSLWVFQYPVMVGSETRYLPVATTRLETMLGDVAVAVNPDDARYKEMVGCKIKHPFFPDREMVVVADSHVDMEFGTGAVKITPSHDKNDFEIAKRHGLPFLNIFTNDGKINENGGEFATMHRFQCRKVLEKRLKEIGLFLDKKPNTKPMMVPRCSRTGDIVEYMLIPQWYVNCKDLAKRAIEVVRNGSLKIIPSSYVSVWNQWLENIQDWCISRQLWWGHRIPAYRVTSSAIPASEERWVVGRDFEEAQQRAQTLFPNLPDLTLTQDEDVLDTWFSSGLFPLSTLGWPDTDTSDFKSFFPTSLLETGNDIIFFWVARMVMLSLHFVDMLPFNEIYMHPLVRDSRGEKMSKSKGNVVDPIDIIEGTTLERLNQNILNSSLPQGEIKRALALQKQQFPDGIPICGVDGLRLGLLALMRHNRAILLDVNKLVSSRHFGNKIWNATKFAILRTKFFRPSVQHTYNHYNTVKSYKGDNSLECKFKWEDKWILHKLNQYTKRVTDGLEAYQFYDVVQATYDFWLYQLCDVYLELVKNRLPSVIDDSSFVPTPESNAAAFVIHTCFSESLKLLHPIMPFITEELYHHLPEYLRKHESISISTFPKPNVEWENEALDAEMDTLFSVVHSFRSLATTLGLAQNTNKVGFITTDEPTRHLLYDKLHLIETLSKFKSISIVSNTSTELYHCVQNVVSSSLVTYINVDETVDLVKTSSMLNDRLSKTNKMLESYLKKLEVPNYEDKVPSDVRSLNDSKIKELSHEKQQLEEAIRDLGRLKLNNFK</sequence>
<dbReference type="GO" id="GO:0004832">
    <property type="term" value="F:valine-tRNA ligase activity"/>
    <property type="evidence" value="ECO:0007669"/>
    <property type="project" value="UniProtKB-EC"/>
</dbReference>
<feature type="signal peptide" evidence="14">
    <location>
        <begin position="1"/>
        <end position="26"/>
    </location>
</feature>
<dbReference type="SUPFAM" id="SSF47323">
    <property type="entry name" value="Anticodon-binding domain of a subclass of class I aminoacyl-tRNA synthetases"/>
    <property type="match status" value="1"/>
</dbReference>
<dbReference type="FunFam" id="3.40.50.620:FF:000078">
    <property type="entry name" value="Valine--tRNA ligase, mitochondrial"/>
    <property type="match status" value="1"/>
</dbReference>
<dbReference type="Pfam" id="PF00133">
    <property type="entry name" value="tRNA-synt_1"/>
    <property type="match status" value="1"/>
</dbReference>
<dbReference type="FunCoup" id="Q4N1J5">
    <property type="interactions" value="297"/>
</dbReference>
<evidence type="ECO:0000256" key="14">
    <source>
        <dbReference type="SAM" id="SignalP"/>
    </source>
</evidence>
<dbReference type="Pfam" id="PF10458">
    <property type="entry name" value="Val_tRNA-synt_C"/>
    <property type="match status" value="1"/>
</dbReference>
<evidence type="ECO:0000256" key="10">
    <source>
        <dbReference type="ARBA" id="ARBA00029936"/>
    </source>
</evidence>
<dbReference type="InterPro" id="IPR009080">
    <property type="entry name" value="tRNAsynth_Ia_anticodon-bd"/>
</dbReference>
<keyword evidence="14" id="KW-0732">Signal</keyword>
<dbReference type="InterPro" id="IPR002300">
    <property type="entry name" value="aa-tRNA-synth_Ia"/>
</dbReference>
<feature type="chain" id="PRO_5004241376" description="valine--tRNA ligase" evidence="14">
    <location>
        <begin position="27"/>
        <end position="1010"/>
    </location>
</feature>
<dbReference type="NCBIfam" id="TIGR00422">
    <property type="entry name" value="valS"/>
    <property type="match status" value="1"/>
</dbReference>
<protein>
    <recommendedName>
        <fullName evidence="3">valine--tRNA ligase</fullName>
        <ecNumber evidence="3">6.1.1.9</ecNumber>
    </recommendedName>
    <alternativeName>
        <fullName evidence="10">Valyl-tRNA synthetase</fullName>
    </alternativeName>
</protein>
<dbReference type="CDD" id="cd00817">
    <property type="entry name" value="ValRS_core"/>
    <property type="match status" value="1"/>
</dbReference>
<comment type="subcellular location">
    <subcellularLocation>
        <location evidence="1">Cytoplasm</location>
    </subcellularLocation>
</comment>
<comment type="catalytic activity">
    <reaction evidence="11">
        <text>tRNA(Val) + L-valine + ATP = L-valyl-tRNA(Val) + AMP + diphosphate</text>
        <dbReference type="Rhea" id="RHEA:10704"/>
        <dbReference type="Rhea" id="RHEA-COMP:9672"/>
        <dbReference type="Rhea" id="RHEA-COMP:9708"/>
        <dbReference type="ChEBI" id="CHEBI:30616"/>
        <dbReference type="ChEBI" id="CHEBI:33019"/>
        <dbReference type="ChEBI" id="CHEBI:57762"/>
        <dbReference type="ChEBI" id="CHEBI:78442"/>
        <dbReference type="ChEBI" id="CHEBI:78537"/>
        <dbReference type="ChEBI" id="CHEBI:456215"/>
        <dbReference type="EC" id="6.1.1.9"/>
    </reaction>
</comment>
<feature type="coiled-coil region" evidence="13">
    <location>
        <begin position="980"/>
        <end position="1007"/>
    </location>
</feature>
<evidence type="ECO:0000313" key="18">
    <source>
        <dbReference type="EMBL" id="EAN32093.1"/>
    </source>
</evidence>
<dbReference type="PROSITE" id="PS00178">
    <property type="entry name" value="AA_TRNA_LIGASE_I"/>
    <property type="match status" value="1"/>
</dbReference>
<dbReference type="PANTHER" id="PTHR11946:SF109">
    <property type="entry name" value="VALINE--TRNA LIGASE"/>
    <property type="match status" value="1"/>
</dbReference>
<evidence type="ECO:0000313" key="19">
    <source>
        <dbReference type="Proteomes" id="UP000001949"/>
    </source>
</evidence>
<name>Q4N1J5_THEPA</name>
<keyword evidence="4" id="KW-0963">Cytoplasm</keyword>
<feature type="domain" description="Aminoacyl-tRNA synthetase class Ia" evidence="15">
    <location>
        <begin position="37"/>
        <end position="652"/>
    </location>
</feature>
<keyword evidence="6 12" id="KW-0547">Nucleotide-binding</keyword>
<gene>
    <name evidence="18" type="ordered locus">TP04_0740</name>
</gene>
<evidence type="ECO:0000259" key="15">
    <source>
        <dbReference type="Pfam" id="PF00133"/>
    </source>
</evidence>
<dbReference type="GO" id="GO:0002161">
    <property type="term" value="F:aminoacyl-tRNA deacylase activity"/>
    <property type="evidence" value="ECO:0007669"/>
    <property type="project" value="InterPro"/>
</dbReference>
<dbReference type="InterPro" id="IPR033705">
    <property type="entry name" value="Anticodon_Ia_Val"/>
</dbReference>
<dbReference type="FunFam" id="3.40.50.620:FF:000020">
    <property type="entry name" value="Valine--tRNA ligase, mitochondrial"/>
    <property type="match status" value="1"/>
</dbReference>
<proteinExistence type="inferred from homology"/>
<dbReference type="GO" id="GO:0005829">
    <property type="term" value="C:cytosol"/>
    <property type="evidence" value="ECO:0007669"/>
    <property type="project" value="TreeGrafter"/>
</dbReference>
<evidence type="ECO:0000256" key="4">
    <source>
        <dbReference type="ARBA" id="ARBA00022490"/>
    </source>
</evidence>
<dbReference type="Proteomes" id="UP000001949">
    <property type="component" value="Unassembled WGS sequence"/>
</dbReference>
<dbReference type="InterPro" id="IPR019499">
    <property type="entry name" value="Val-tRNA_synth_tRNA-bd"/>
</dbReference>
<dbReference type="GO" id="GO:0005524">
    <property type="term" value="F:ATP binding"/>
    <property type="evidence" value="ECO:0007669"/>
    <property type="project" value="UniProtKB-KW"/>
</dbReference>
<feature type="domain" description="Methionyl/Valyl/Leucyl/Isoleucyl-tRNA synthetase anticodon-binding" evidence="16">
    <location>
        <begin position="720"/>
        <end position="873"/>
    </location>
</feature>
<dbReference type="KEGG" id="tpv:TP04_0740"/>
<keyword evidence="8 12" id="KW-0648">Protein biosynthesis</keyword>
<dbReference type="Gene3D" id="3.40.50.620">
    <property type="entry name" value="HUPs"/>
    <property type="match status" value="2"/>
</dbReference>
<dbReference type="STRING" id="5875.Q4N1J5"/>
<keyword evidence="13" id="KW-0175">Coiled coil</keyword>
<evidence type="ECO:0000256" key="9">
    <source>
        <dbReference type="ARBA" id="ARBA00023146"/>
    </source>
</evidence>
<dbReference type="Gene3D" id="1.10.730.10">
    <property type="entry name" value="Isoleucyl-tRNA Synthetase, Domain 1"/>
    <property type="match status" value="1"/>
</dbReference>
<dbReference type="HAMAP" id="MF_02004">
    <property type="entry name" value="Val_tRNA_synth_type1"/>
    <property type="match status" value="1"/>
</dbReference>
<keyword evidence="19" id="KW-1185">Reference proteome</keyword>
<dbReference type="SUPFAM" id="SSF50677">
    <property type="entry name" value="ValRS/IleRS/LeuRS editing domain"/>
    <property type="match status" value="1"/>
</dbReference>
<dbReference type="PRINTS" id="PR00986">
    <property type="entry name" value="TRNASYNTHVAL"/>
</dbReference>
<evidence type="ECO:0000256" key="8">
    <source>
        <dbReference type="ARBA" id="ARBA00022917"/>
    </source>
</evidence>
<dbReference type="NCBIfam" id="NF004349">
    <property type="entry name" value="PRK05729.1"/>
    <property type="match status" value="1"/>
</dbReference>
<comment type="similarity">
    <text evidence="2 12">Belongs to the class-I aminoacyl-tRNA synthetase family.</text>
</comment>
<evidence type="ECO:0000256" key="1">
    <source>
        <dbReference type="ARBA" id="ARBA00004496"/>
    </source>
</evidence>
<comment type="caution">
    <text evidence="18">The sequence shown here is derived from an EMBL/GenBank/DDBJ whole genome shotgun (WGS) entry which is preliminary data.</text>
</comment>
<reference evidence="18 19" key="1">
    <citation type="journal article" date="2005" name="Science">
        <title>Genome sequence of Theileria parva, a bovine pathogen that transforms lymphocytes.</title>
        <authorList>
            <person name="Gardner M.J."/>
            <person name="Bishop R."/>
            <person name="Shah T."/>
            <person name="de Villiers E.P."/>
            <person name="Carlton J.M."/>
            <person name="Hall N."/>
            <person name="Ren Q."/>
            <person name="Paulsen I.T."/>
            <person name="Pain A."/>
            <person name="Berriman M."/>
            <person name="Wilson R.J.M."/>
            <person name="Sato S."/>
            <person name="Ralph S.A."/>
            <person name="Mann D.J."/>
            <person name="Xiong Z."/>
            <person name="Shallom S.J."/>
            <person name="Weidman J."/>
            <person name="Jiang L."/>
            <person name="Lynn J."/>
            <person name="Weaver B."/>
            <person name="Shoaibi A."/>
            <person name="Domingo A.R."/>
            <person name="Wasawo D."/>
            <person name="Crabtree J."/>
            <person name="Wortman J.R."/>
            <person name="Haas B."/>
            <person name="Angiuoli S.V."/>
            <person name="Creasy T.H."/>
            <person name="Lu C."/>
            <person name="Suh B."/>
            <person name="Silva J.C."/>
            <person name="Utterback T.R."/>
            <person name="Feldblyum T.V."/>
            <person name="Pertea M."/>
            <person name="Allen J."/>
            <person name="Nierman W.C."/>
            <person name="Taracha E.L.N."/>
            <person name="Salzberg S.L."/>
            <person name="White O.R."/>
            <person name="Fitzhugh H.A."/>
            <person name="Morzaria S."/>
            <person name="Venter J.C."/>
            <person name="Fraser C.M."/>
            <person name="Nene V."/>
        </authorList>
    </citation>
    <scope>NUCLEOTIDE SEQUENCE [LARGE SCALE GENOMIC DNA]</scope>
    <source>
        <strain evidence="18 19">Muguga</strain>
    </source>
</reference>
<dbReference type="SUPFAM" id="SSF52374">
    <property type="entry name" value="Nucleotidylyl transferase"/>
    <property type="match status" value="1"/>
</dbReference>
<dbReference type="EMBL" id="AAGK01000004">
    <property type="protein sequence ID" value="EAN32093.1"/>
    <property type="molecule type" value="Genomic_DNA"/>
</dbReference>
<evidence type="ECO:0000256" key="2">
    <source>
        <dbReference type="ARBA" id="ARBA00005594"/>
    </source>
</evidence>
<dbReference type="InterPro" id="IPR002303">
    <property type="entry name" value="Valyl-tRNA_ligase"/>
</dbReference>
<dbReference type="PANTHER" id="PTHR11946">
    <property type="entry name" value="VALYL-TRNA SYNTHETASES"/>
    <property type="match status" value="1"/>
</dbReference>
<dbReference type="InterPro" id="IPR013155">
    <property type="entry name" value="M/V/L/I-tRNA-synth_anticd-bd"/>
</dbReference>
<dbReference type="InterPro" id="IPR014729">
    <property type="entry name" value="Rossmann-like_a/b/a_fold"/>
</dbReference>
<dbReference type="Pfam" id="PF08264">
    <property type="entry name" value="Anticodon_1"/>
    <property type="match status" value="1"/>
</dbReference>
<evidence type="ECO:0000256" key="3">
    <source>
        <dbReference type="ARBA" id="ARBA00013169"/>
    </source>
</evidence>
<keyword evidence="9 12" id="KW-0030">Aminoacyl-tRNA synthetase</keyword>
<dbReference type="Gene3D" id="1.10.287.380">
    <property type="entry name" value="Valyl-tRNA synthetase, C-terminal domain"/>
    <property type="match status" value="1"/>
</dbReference>